<evidence type="ECO:0000256" key="6">
    <source>
        <dbReference type="SAM" id="Phobius"/>
    </source>
</evidence>
<dbReference type="Pfam" id="PF09685">
    <property type="entry name" value="MamF_MmsF"/>
    <property type="match status" value="1"/>
</dbReference>
<evidence type="ECO:0000256" key="2">
    <source>
        <dbReference type="ARBA" id="ARBA00022692"/>
    </source>
</evidence>
<reference evidence="7 8" key="1">
    <citation type="submission" date="2018-03" db="EMBL/GenBank/DDBJ databases">
        <title>The draft genome of Zobellella sp. 59N8.</title>
        <authorList>
            <person name="Liu L."/>
            <person name="Li L."/>
            <person name="Zhang X."/>
            <person name="Liang L."/>
            <person name="Wang T."/>
        </authorList>
    </citation>
    <scope>NUCLEOTIDE SEQUENCE [LARGE SCALE GENOMIC DNA]</scope>
    <source>
        <strain evidence="7 8">59N8</strain>
    </source>
</reference>
<comment type="caution">
    <text evidence="7">The sequence shown here is derived from an EMBL/GenBank/DDBJ whole genome shotgun (WGS) entry which is preliminary data.</text>
</comment>
<dbReference type="EMBL" id="PXYG01000002">
    <property type="protein sequence ID" value="PSJ46186.1"/>
    <property type="molecule type" value="Genomic_DNA"/>
</dbReference>
<sequence length="131" mass="14403">MTDKDAAVSGPTPERAHAGPGPDEKNWAMFCHLSVFAGFIIPLGNIIAPLVLWLMKRRASGYVDHHGREVLNFQITLLLAMVVCWLLALVLIGFVLMAVLGIAALILTIVGIVKASRGEYYRYPFSLRLVN</sequence>
<organism evidence="7 8">
    <name type="scientific">Zobellella endophytica</name>
    <dbReference type="NCBI Taxonomy" id="2116700"/>
    <lineage>
        <taxon>Bacteria</taxon>
        <taxon>Pseudomonadati</taxon>
        <taxon>Pseudomonadota</taxon>
        <taxon>Gammaproteobacteria</taxon>
        <taxon>Aeromonadales</taxon>
        <taxon>Aeromonadaceae</taxon>
        <taxon>Zobellella</taxon>
    </lineage>
</organism>
<keyword evidence="2 6" id="KW-0812">Transmembrane</keyword>
<gene>
    <name evidence="7" type="ORF">C7H85_05955</name>
</gene>
<feature type="transmembrane region" description="Helical" evidence="6">
    <location>
        <begin position="70"/>
        <end position="88"/>
    </location>
</feature>
<dbReference type="InterPro" id="IPR019109">
    <property type="entry name" value="MamF_MmsF"/>
</dbReference>
<keyword evidence="8" id="KW-1185">Reference proteome</keyword>
<feature type="transmembrane region" description="Helical" evidence="6">
    <location>
        <begin position="94"/>
        <end position="113"/>
    </location>
</feature>
<evidence type="ECO:0000256" key="3">
    <source>
        <dbReference type="ARBA" id="ARBA00022989"/>
    </source>
</evidence>
<dbReference type="OrthoDB" id="9808930at2"/>
<dbReference type="Proteomes" id="UP000240243">
    <property type="component" value="Unassembled WGS sequence"/>
</dbReference>
<evidence type="ECO:0000313" key="7">
    <source>
        <dbReference type="EMBL" id="PSJ46186.1"/>
    </source>
</evidence>
<feature type="region of interest" description="Disordered" evidence="5">
    <location>
        <begin position="1"/>
        <end position="21"/>
    </location>
</feature>
<proteinExistence type="predicted"/>
<comment type="subcellular location">
    <subcellularLocation>
        <location evidence="1">Membrane</location>
        <topology evidence="1">Multi-pass membrane protein</topology>
    </subcellularLocation>
</comment>
<protein>
    <submittedName>
        <fullName evidence="7">DUF4870 domain-containing protein</fullName>
    </submittedName>
</protein>
<evidence type="ECO:0000256" key="5">
    <source>
        <dbReference type="SAM" id="MobiDB-lite"/>
    </source>
</evidence>
<accession>A0A2P7R7I8</accession>
<keyword evidence="4 6" id="KW-0472">Membrane</keyword>
<evidence type="ECO:0000256" key="1">
    <source>
        <dbReference type="ARBA" id="ARBA00004141"/>
    </source>
</evidence>
<name>A0A2P7R7I8_9GAMM</name>
<feature type="transmembrane region" description="Helical" evidence="6">
    <location>
        <begin position="27"/>
        <end position="54"/>
    </location>
</feature>
<keyword evidence="3 6" id="KW-1133">Transmembrane helix</keyword>
<evidence type="ECO:0000313" key="8">
    <source>
        <dbReference type="Proteomes" id="UP000240243"/>
    </source>
</evidence>
<dbReference type="AlphaFoldDB" id="A0A2P7R7I8"/>
<evidence type="ECO:0000256" key="4">
    <source>
        <dbReference type="ARBA" id="ARBA00023136"/>
    </source>
</evidence>